<feature type="transmembrane region" description="Helical" evidence="1">
    <location>
        <begin position="52"/>
        <end position="73"/>
    </location>
</feature>
<feature type="transmembrane region" description="Helical" evidence="1">
    <location>
        <begin position="94"/>
        <end position="115"/>
    </location>
</feature>
<organism evidence="2 3">
    <name type="scientific">Aequorivita vladivostokensis</name>
    <dbReference type="NCBI Taxonomy" id="171194"/>
    <lineage>
        <taxon>Bacteria</taxon>
        <taxon>Pseudomonadati</taxon>
        <taxon>Bacteroidota</taxon>
        <taxon>Flavobacteriia</taxon>
        <taxon>Flavobacteriales</taxon>
        <taxon>Flavobacteriaceae</taxon>
        <taxon>Aequorivita</taxon>
    </lineage>
</organism>
<feature type="transmembrane region" description="Helical" evidence="1">
    <location>
        <begin position="19"/>
        <end position="37"/>
    </location>
</feature>
<reference evidence="2 3" key="1">
    <citation type="submission" date="2014-10" db="EMBL/GenBank/DDBJ databases">
        <title>Genome sequencing of Vitellibacter vladivostokensis KMM 3516.</title>
        <authorList>
            <person name="Thevarajoo S."/>
            <person name="Selvaratnam C."/>
            <person name="Goh K.M."/>
            <person name="Chong C.S."/>
        </authorList>
    </citation>
    <scope>NUCLEOTIDE SEQUENCE [LARGE SCALE GENOMIC DNA]</scope>
    <source>
        <strain evidence="2 3">KMM 3516</strain>
    </source>
</reference>
<gene>
    <name evidence="2" type="ORF">MB09_06805</name>
</gene>
<protein>
    <recommendedName>
        <fullName evidence="4">MFS transporter</fullName>
    </recommendedName>
</protein>
<dbReference type="Proteomes" id="UP000033497">
    <property type="component" value="Unassembled WGS sequence"/>
</dbReference>
<evidence type="ECO:0000256" key="1">
    <source>
        <dbReference type="SAM" id="Phobius"/>
    </source>
</evidence>
<feature type="transmembrane region" description="Helical" evidence="1">
    <location>
        <begin position="121"/>
        <end position="139"/>
    </location>
</feature>
<keyword evidence="3" id="KW-1185">Reference proteome</keyword>
<evidence type="ECO:0008006" key="4">
    <source>
        <dbReference type="Google" id="ProtNLM"/>
    </source>
</evidence>
<evidence type="ECO:0000313" key="3">
    <source>
        <dbReference type="Proteomes" id="UP000033497"/>
    </source>
</evidence>
<sequence length="165" mass="18548">MQNETHPITVKTFLRTYNLIHLALVAGVFVSGFLIYMKTKVQELNLSYSGDVMFFVVPIMAISGIVAGNFLYAKNIKKLDSKTTLLEKLNGFQTAAIIRYALLEGPALLGIVAFINDGNQYFLIISLILLAWLIAQRPTRDKVERELKLEGLLKSEFQKVDKPLV</sequence>
<keyword evidence="1" id="KW-0472">Membrane</keyword>
<name>A0ABR5DK35_9FLAO</name>
<accession>A0ABR5DK35</accession>
<dbReference type="RefSeq" id="WP_045080119.1">
    <property type="nucleotide sequence ID" value="NZ_JSVU01000003.1"/>
</dbReference>
<dbReference type="EMBL" id="JSVU01000003">
    <property type="protein sequence ID" value="KJJ39123.1"/>
    <property type="molecule type" value="Genomic_DNA"/>
</dbReference>
<keyword evidence="1" id="KW-0812">Transmembrane</keyword>
<keyword evidence="1" id="KW-1133">Transmembrane helix</keyword>
<proteinExistence type="predicted"/>
<evidence type="ECO:0000313" key="2">
    <source>
        <dbReference type="EMBL" id="KJJ39123.1"/>
    </source>
</evidence>
<comment type="caution">
    <text evidence="2">The sequence shown here is derived from an EMBL/GenBank/DDBJ whole genome shotgun (WGS) entry which is preliminary data.</text>
</comment>